<dbReference type="Proteomes" id="UP000325579">
    <property type="component" value="Unassembled WGS sequence"/>
</dbReference>
<name>A0A5N7DH26_9EURO</name>
<sequence>MNSPATRPKTVPRPPSPAIRELWMQQIGQSLSANSPTKRTKAIELEESCPEARHRFLTAYKRKKIREESGLRYGEHSPGDITTRIGVSLYEDAKLYRMDLRQDVEIFEEMYGISPFNVPKMHSETRALLNDHATVLASSDYTFTARFQQAFGEFVAALKMARFPLYEYFRWNLNDDIEDEYPVLMKLRSRHWALERAFANEVRYVGG</sequence>
<accession>A0A5N7DH26</accession>
<gene>
    <name evidence="1" type="ORF">BDV37DRAFT_282003</name>
</gene>
<dbReference type="RefSeq" id="XP_031942652.1">
    <property type="nucleotide sequence ID" value="XM_032086937.1"/>
</dbReference>
<dbReference type="EMBL" id="ML736761">
    <property type="protein sequence ID" value="KAE8405333.1"/>
    <property type="molecule type" value="Genomic_DNA"/>
</dbReference>
<reference evidence="1 2" key="1">
    <citation type="submission" date="2019-04" db="EMBL/GenBank/DDBJ databases">
        <authorList>
            <consortium name="DOE Joint Genome Institute"/>
            <person name="Mondo S."/>
            <person name="Kjaerbolling I."/>
            <person name="Vesth T."/>
            <person name="Frisvad J.C."/>
            <person name="Nybo J.L."/>
            <person name="Theobald S."/>
            <person name="Kildgaard S."/>
            <person name="Isbrandt T."/>
            <person name="Kuo A."/>
            <person name="Sato A."/>
            <person name="Lyhne E.K."/>
            <person name="Kogle M.E."/>
            <person name="Wiebenga A."/>
            <person name="Kun R.S."/>
            <person name="Lubbers R.J."/>
            <person name="Makela M.R."/>
            <person name="Barry K."/>
            <person name="Chovatia M."/>
            <person name="Clum A."/>
            <person name="Daum C."/>
            <person name="Haridas S."/>
            <person name="He G."/>
            <person name="LaButti K."/>
            <person name="Lipzen A."/>
            <person name="Riley R."/>
            <person name="Salamov A."/>
            <person name="Simmons B.A."/>
            <person name="Magnuson J.K."/>
            <person name="Henrissat B."/>
            <person name="Mortensen U.H."/>
            <person name="Larsen T.O."/>
            <person name="Devries R.P."/>
            <person name="Grigoriev I.V."/>
            <person name="Machida M."/>
            <person name="Baker S.E."/>
            <person name="Andersen M.R."/>
            <person name="Cantor M.N."/>
            <person name="Hua S.X."/>
        </authorList>
    </citation>
    <scope>NUCLEOTIDE SEQUENCE [LARGE SCALE GENOMIC DNA]</scope>
    <source>
        <strain evidence="1 2">CBS 119388</strain>
    </source>
</reference>
<organism evidence="1 2">
    <name type="scientific">Aspergillus pseudonomiae</name>
    <dbReference type="NCBI Taxonomy" id="1506151"/>
    <lineage>
        <taxon>Eukaryota</taxon>
        <taxon>Fungi</taxon>
        <taxon>Dikarya</taxon>
        <taxon>Ascomycota</taxon>
        <taxon>Pezizomycotina</taxon>
        <taxon>Eurotiomycetes</taxon>
        <taxon>Eurotiomycetidae</taxon>
        <taxon>Eurotiales</taxon>
        <taxon>Aspergillaceae</taxon>
        <taxon>Aspergillus</taxon>
        <taxon>Aspergillus subgen. Circumdati</taxon>
    </lineage>
</organism>
<keyword evidence="2" id="KW-1185">Reference proteome</keyword>
<accession>A0A5N6HPR0</accession>
<dbReference type="AlphaFoldDB" id="A0A5N7DH26"/>
<evidence type="ECO:0000313" key="1">
    <source>
        <dbReference type="EMBL" id="KAE8405333.1"/>
    </source>
</evidence>
<protein>
    <submittedName>
        <fullName evidence="1">Uncharacterized protein</fullName>
    </submittedName>
</protein>
<evidence type="ECO:0000313" key="2">
    <source>
        <dbReference type="Proteomes" id="UP000325579"/>
    </source>
</evidence>
<dbReference type="OrthoDB" id="4486038at2759"/>
<proteinExistence type="predicted"/>
<dbReference type="GeneID" id="43671628"/>